<reference evidence="2 3" key="1">
    <citation type="submission" date="2021-07" db="EMBL/GenBank/DDBJ databases">
        <title>The Aristolochia fimbriata genome: insights into angiosperm evolution, floral development and chemical biosynthesis.</title>
        <authorList>
            <person name="Jiao Y."/>
        </authorList>
    </citation>
    <scope>NUCLEOTIDE SEQUENCE [LARGE SCALE GENOMIC DNA]</scope>
    <source>
        <strain evidence="2">IBCAS-2021</strain>
        <tissue evidence="2">Leaf</tissue>
    </source>
</reference>
<evidence type="ECO:0000256" key="1">
    <source>
        <dbReference type="SAM" id="Coils"/>
    </source>
</evidence>
<dbReference type="EMBL" id="JAINDJ010000005">
    <property type="protein sequence ID" value="KAG9446227.1"/>
    <property type="molecule type" value="Genomic_DNA"/>
</dbReference>
<keyword evidence="1" id="KW-0175">Coiled coil</keyword>
<name>A0AAV7EBK0_ARIFI</name>
<accession>A0AAV7EBK0</accession>
<keyword evidence="3" id="KW-1185">Reference proteome</keyword>
<comment type="caution">
    <text evidence="2">The sequence shown here is derived from an EMBL/GenBank/DDBJ whole genome shotgun (WGS) entry which is preliminary data.</text>
</comment>
<protein>
    <submittedName>
        <fullName evidence="2">Uncharacterized protein</fullName>
    </submittedName>
</protein>
<evidence type="ECO:0000313" key="2">
    <source>
        <dbReference type="EMBL" id="KAG9446227.1"/>
    </source>
</evidence>
<gene>
    <name evidence="2" type="ORF">H6P81_012355</name>
</gene>
<proteinExistence type="predicted"/>
<sequence length="174" mass="19844">MRDDETILEHDGKIRKLTNETTLLGDPFPKNRLVRKKRHMLQPGVSQTVGSHNQMMKELIAKLDKSEAAKKFLRVDIMKKSEIVEQQVKLMEELQKKVSSMKQILKHLEKGKIKLDEILTVGRQSGDRSGLDYTGSTSHKQIVFVKEGTQKKHPLQSFRHSGCYSCSALGHLHS</sequence>
<organism evidence="2 3">
    <name type="scientific">Aristolochia fimbriata</name>
    <name type="common">White veined hardy Dutchman's pipe vine</name>
    <dbReference type="NCBI Taxonomy" id="158543"/>
    <lineage>
        <taxon>Eukaryota</taxon>
        <taxon>Viridiplantae</taxon>
        <taxon>Streptophyta</taxon>
        <taxon>Embryophyta</taxon>
        <taxon>Tracheophyta</taxon>
        <taxon>Spermatophyta</taxon>
        <taxon>Magnoliopsida</taxon>
        <taxon>Magnoliidae</taxon>
        <taxon>Piperales</taxon>
        <taxon>Aristolochiaceae</taxon>
        <taxon>Aristolochia</taxon>
    </lineage>
</organism>
<evidence type="ECO:0000313" key="3">
    <source>
        <dbReference type="Proteomes" id="UP000825729"/>
    </source>
</evidence>
<dbReference type="AlphaFoldDB" id="A0AAV7EBK0"/>
<dbReference type="Proteomes" id="UP000825729">
    <property type="component" value="Unassembled WGS sequence"/>
</dbReference>
<feature type="coiled-coil region" evidence="1">
    <location>
        <begin position="56"/>
        <end position="111"/>
    </location>
</feature>